<dbReference type="GO" id="GO:0009691">
    <property type="term" value="P:cytokinin biosynthetic process"/>
    <property type="evidence" value="ECO:0007669"/>
    <property type="project" value="InterPro"/>
</dbReference>
<proteinExistence type="predicted"/>
<evidence type="ECO:0000256" key="2">
    <source>
        <dbReference type="ARBA" id="ARBA00011985"/>
    </source>
</evidence>
<dbReference type="RefSeq" id="WP_105356691.1">
    <property type="nucleotide sequence ID" value="NZ_PUIB01000019.1"/>
</dbReference>
<dbReference type="OrthoDB" id="9801098at2"/>
<comment type="catalytic activity">
    <reaction evidence="1">
        <text>AMP + H2O = D-ribose 5-phosphate + adenine</text>
        <dbReference type="Rhea" id="RHEA:20129"/>
        <dbReference type="ChEBI" id="CHEBI:15377"/>
        <dbReference type="ChEBI" id="CHEBI:16708"/>
        <dbReference type="ChEBI" id="CHEBI:78346"/>
        <dbReference type="ChEBI" id="CHEBI:456215"/>
        <dbReference type="EC" id="3.2.2.4"/>
    </reaction>
</comment>
<organism evidence="4 5">
    <name type="scientific">Blastopirellula marina</name>
    <dbReference type="NCBI Taxonomy" id="124"/>
    <lineage>
        <taxon>Bacteria</taxon>
        <taxon>Pseudomonadati</taxon>
        <taxon>Planctomycetota</taxon>
        <taxon>Planctomycetia</taxon>
        <taxon>Pirellulales</taxon>
        <taxon>Pirellulaceae</taxon>
        <taxon>Blastopirellula</taxon>
    </lineage>
</organism>
<name>A0A2S8FHI1_9BACT</name>
<dbReference type="Proteomes" id="UP000239388">
    <property type="component" value="Unassembled WGS sequence"/>
</dbReference>
<dbReference type="NCBIfam" id="TIGR00730">
    <property type="entry name" value="Rossman fold protein, TIGR00730 family"/>
    <property type="match status" value="1"/>
</dbReference>
<dbReference type="AlphaFoldDB" id="A0A2S8FHI1"/>
<dbReference type="GO" id="GO:0005829">
    <property type="term" value="C:cytosol"/>
    <property type="evidence" value="ECO:0007669"/>
    <property type="project" value="TreeGrafter"/>
</dbReference>
<sequence>MNRFEDTDADDLLPESEQRRTTEINRLLDQIRETADKLQRDAATRGDLKLLARSLKELRYAFKVFTPYRDMRKLTIFGSARTTPDHPTYIAAEKFAERMAQDGWLVITGAGSGIMEAGHRGAGRKNAMGLNIMLPFEQSANPIIHGDDKLVNMKYFFTRKLMFVKECDAVVCLPGGFGTLDEAFEVLTLVQTGKRDLFPIVLLDAPGGTYWKKLDDFIRASLHEDGMISPEDFALYRVTDRVEEAVAEIEQFYKVYHSMRYVRNKLVIRTQKTISGALLDAIRLEFHDILSEGDFEIRSALPQEDEPDLEALPRLVFTFNRRNLGRLRILLDCLNAESIEPASREFV</sequence>
<dbReference type="EMBL" id="PUIB01000019">
    <property type="protein sequence ID" value="PQO31616.1"/>
    <property type="molecule type" value="Genomic_DNA"/>
</dbReference>
<accession>A0A2S8FHI1</accession>
<dbReference type="Pfam" id="PF03641">
    <property type="entry name" value="Lysine_decarbox"/>
    <property type="match status" value="1"/>
</dbReference>
<evidence type="ECO:0000256" key="3">
    <source>
        <dbReference type="ARBA" id="ARBA00031983"/>
    </source>
</evidence>
<gene>
    <name evidence="4" type="ORF">C5Y98_19565</name>
</gene>
<dbReference type="InterPro" id="IPR031100">
    <property type="entry name" value="LOG_fam"/>
</dbReference>
<evidence type="ECO:0000313" key="5">
    <source>
        <dbReference type="Proteomes" id="UP000239388"/>
    </source>
</evidence>
<reference evidence="4 5" key="1">
    <citation type="submission" date="2018-02" db="EMBL/GenBank/DDBJ databases">
        <title>Comparative genomes isolates from brazilian mangrove.</title>
        <authorList>
            <person name="Araujo J.E."/>
            <person name="Taketani R.G."/>
            <person name="Silva M.C.P."/>
            <person name="Loureco M.V."/>
            <person name="Andreote F.D."/>
        </authorList>
    </citation>
    <scope>NUCLEOTIDE SEQUENCE [LARGE SCALE GENOMIC DNA]</scope>
    <source>
        <strain evidence="4 5">NAP PRIS-MGV</strain>
    </source>
</reference>
<protein>
    <recommendedName>
        <fullName evidence="3">AMP nucleosidase</fullName>
        <ecNumber evidence="2">3.2.2.4</ecNumber>
    </recommendedName>
    <alternativeName>
        <fullName evidence="3">AMP nucleosidase</fullName>
    </alternativeName>
</protein>
<evidence type="ECO:0000256" key="1">
    <source>
        <dbReference type="ARBA" id="ARBA00000274"/>
    </source>
</evidence>
<dbReference type="InterPro" id="IPR005269">
    <property type="entry name" value="LOG"/>
</dbReference>
<dbReference type="InterPro" id="IPR052341">
    <property type="entry name" value="LOG_family_nucleotidases"/>
</dbReference>
<comment type="caution">
    <text evidence="4">The sequence shown here is derived from an EMBL/GenBank/DDBJ whole genome shotgun (WGS) entry which is preliminary data.</text>
</comment>
<dbReference type="PANTHER" id="PTHR43393">
    <property type="entry name" value="CYTOKININ RIBOSIDE 5'-MONOPHOSPHATE PHOSPHORIBOHYDROLASE"/>
    <property type="match status" value="1"/>
</dbReference>
<dbReference type="GO" id="GO:0008714">
    <property type="term" value="F:AMP nucleosidase activity"/>
    <property type="evidence" value="ECO:0007669"/>
    <property type="project" value="UniProtKB-EC"/>
</dbReference>
<evidence type="ECO:0000313" key="4">
    <source>
        <dbReference type="EMBL" id="PQO31616.1"/>
    </source>
</evidence>
<dbReference type="Gene3D" id="3.40.50.450">
    <property type="match status" value="1"/>
</dbReference>
<dbReference type="SUPFAM" id="SSF102405">
    <property type="entry name" value="MCP/YpsA-like"/>
    <property type="match status" value="1"/>
</dbReference>
<dbReference type="EC" id="3.2.2.4" evidence="2"/>
<dbReference type="PANTHER" id="PTHR43393:SF2">
    <property type="entry name" value="CYTOKININ RIBOSIDE 5'-MONOPHOSPHATE PHOSPHORIBOHYDROLASE"/>
    <property type="match status" value="1"/>
</dbReference>